<keyword evidence="3" id="KW-1185">Reference proteome</keyword>
<name>A0A6B0U1Q0_9RHOB</name>
<feature type="transmembrane region" description="Helical" evidence="1">
    <location>
        <begin position="220"/>
        <end position="243"/>
    </location>
</feature>
<dbReference type="InterPro" id="IPR018688">
    <property type="entry name" value="PpoB2-like"/>
</dbReference>
<gene>
    <name evidence="2" type="ORF">GSH16_06155</name>
</gene>
<organism evidence="2 3">
    <name type="scientific">Oceanomicrobium pacificus</name>
    <dbReference type="NCBI Taxonomy" id="2692916"/>
    <lineage>
        <taxon>Bacteria</taxon>
        <taxon>Pseudomonadati</taxon>
        <taxon>Pseudomonadota</taxon>
        <taxon>Alphaproteobacteria</taxon>
        <taxon>Rhodobacterales</taxon>
        <taxon>Paracoccaceae</taxon>
        <taxon>Oceanomicrobium</taxon>
    </lineage>
</organism>
<dbReference type="AlphaFoldDB" id="A0A6B0U1Q0"/>
<evidence type="ECO:0000313" key="2">
    <source>
        <dbReference type="EMBL" id="MXU65021.1"/>
    </source>
</evidence>
<feature type="transmembrane region" description="Helical" evidence="1">
    <location>
        <begin position="89"/>
        <end position="114"/>
    </location>
</feature>
<sequence>MPASSKPLDRSVSPPVTGQDVAERLLRRDRRLVAALLGTLVLLAGLYTVYGVGMRMSALEMTAMRDMRDMPGPQAAGAWSTGYAVLVFLMWWVMMAAMMVPSVAPTVLLHVALLRHAGPGRVAGRSTAFLAGYLAIWAMFSVLATAAQWGLEATGRVSATMMVLIDTWPGGLLLIAAGIYQFLPLKASCLRQCQSPARFLSEHRRDGIGGAFHMGLHHGAYCLGCCSALMALLFAGGIMNLYWIVGLALFVAVEKLTPLGDRVAKAAGVGLVVWGGMVVWGAV</sequence>
<dbReference type="Proteomes" id="UP000436016">
    <property type="component" value="Unassembled WGS sequence"/>
</dbReference>
<protein>
    <submittedName>
        <fullName evidence="2">DUF2182 domain-containing protein</fullName>
    </submittedName>
</protein>
<dbReference type="EMBL" id="WUWG01000002">
    <property type="protein sequence ID" value="MXU65021.1"/>
    <property type="molecule type" value="Genomic_DNA"/>
</dbReference>
<feature type="transmembrane region" description="Helical" evidence="1">
    <location>
        <begin position="161"/>
        <end position="183"/>
    </location>
</feature>
<feature type="transmembrane region" description="Helical" evidence="1">
    <location>
        <begin position="126"/>
        <end position="149"/>
    </location>
</feature>
<keyword evidence="1" id="KW-0812">Transmembrane</keyword>
<accession>A0A6B0U1Q0</accession>
<evidence type="ECO:0000256" key="1">
    <source>
        <dbReference type="SAM" id="Phobius"/>
    </source>
</evidence>
<keyword evidence="1" id="KW-1133">Transmembrane helix</keyword>
<feature type="transmembrane region" description="Helical" evidence="1">
    <location>
        <begin position="263"/>
        <end position="282"/>
    </location>
</feature>
<keyword evidence="1" id="KW-0472">Membrane</keyword>
<reference evidence="2 3" key="1">
    <citation type="submission" date="2019-12" db="EMBL/GenBank/DDBJ databases">
        <title>Strain KN286 was isolated from seawater, which was collected from Caroline Seamount in the tropical western Pacific.</title>
        <authorList>
            <person name="Wang Q."/>
        </authorList>
    </citation>
    <scope>NUCLEOTIDE SEQUENCE [LARGE SCALE GENOMIC DNA]</scope>
    <source>
        <strain evidence="2 3">KN286</strain>
    </source>
</reference>
<comment type="caution">
    <text evidence="2">The sequence shown here is derived from an EMBL/GenBank/DDBJ whole genome shotgun (WGS) entry which is preliminary data.</text>
</comment>
<feature type="transmembrane region" description="Helical" evidence="1">
    <location>
        <begin position="32"/>
        <end position="52"/>
    </location>
</feature>
<proteinExistence type="predicted"/>
<dbReference type="Pfam" id="PF09948">
    <property type="entry name" value="PpoB2"/>
    <property type="match status" value="1"/>
</dbReference>
<evidence type="ECO:0000313" key="3">
    <source>
        <dbReference type="Proteomes" id="UP000436016"/>
    </source>
</evidence>